<gene>
    <name evidence="1" type="ORF">Pcinc_043168</name>
</gene>
<proteinExistence type="predicted"/>
<organism evidence="1 2">
    <name type="scientific">Petrolisthes cinctipes</name>
    <name type="common">Flat porcelain crab</name>
    <dbReference type="NCBI Taxonomy" id="88211"/>
    <lineage>
        <taxon>Eukaryota</taxon>
        <taxon>Metazoa</taxon>
        <taxon>Ecdysozoa</taxon>
        <taxon>Arthropoda</taxon>
        <taxon>Crustacea</taxon>
        <taxon>Multicrustacea</taxon>
        <taxon>Malacostraca</taxon>
        <taxon>Eumalacostraca</taxon>
        <taxon>Eucarida</taxon>
        <taxon>Decapoda</taxon>
        <taxon>Pleocyemata</taxon>
        <taxon>Anomura</taxon>
        <taxon>Galatheoidea</taxon>
        <taxon>Porcellanidae</taxon>
        <taxon>Petrolisthes</taxon>
    </lineage>
</organism>
<dbReference type="EMBL" id="JAWQEG010008541">
    <property type="protein sequence ID" value="KAK3850105.1"/>
    <property type="molecule type" value="Genomic_DNA"/>
</dbReference>
<name>A0AAE1BJN6_PETCI</name>
<protein>
    <submittedName>
        <fullName evidence="1">Uncharacterized protein</fullName>
    </submittedName>
</protein>
<keyword evidence="2" id="KW-1185">Reference proteome</keyword>
<reference evidence="1" key="1">
    <citation type="submission" date="2023-10" db="EMBL/GenBank/DDBJ databases">
        <title>Genome assemblies of two species of porcelain crab, Petrolisthes cinctipes and Petrolisthes manimaculis (Anomura: Porcellanidae).</title>
        <authorList>
            <person name="Angst P."/>
        </authorList>
    </citation>
    <scope>NUCLEOTIDE SEQUENCE</scope>
    <source>
        <strain evidence="1">PB745_01</strain>
        <tissue evidence="1">Gill</tissue>
    </source>
</reference>
<comment type="caution">
    <text evidence="1">The sequence shown here is derived from an EMBL/GenBank/DDBJ whole genome shotgun (WGS) entry which is preliminary data.</text>
</comment>
<sequence length="167" mass="17834">MHVTPEINLREECCCYFASLSCLTGEVILGSTGVVSPGARSEYHLRLSPGLHFTSQVSISRLHTRVSRNATSSTKKTVLVLTAFVKLLRFLSVLVALLSKLAPPPSKAEQLCEMLGQVPEAGAITQGATTPATTTTQWISATQCEADAARDMRPLVHSGRQAGRLAG</sequence>
<dbReference type="AlphaFoldDB" id="A0AAE1BJN6"/>
<dbReference type="Proteomes" id="UP001286313">
    <property type="component" value="Unassembled WGS sequence"/>
</dbReference>
<evidence type="ECO:0000313" key="1">
    <source>
        <dbReference type="EMBL" id="KAK3850105.1"/>
    </source>
</evidence>
<accession>A0AAE1BJN6</accession>
<evidence type="ECO:0000313" key="2">
    <source>
        <dbReference type="Proteomes" id="UP001286313"/>
    </source>
</evidence>